<evidence type="ECO:0000256" key="3">
    <source>
        <dbReference type="ARBA" id="ARBA00022691"/>
    </source>
</evidence>
<comment type="caution">
    <text evidence="5">The sequence shown here is derived from an EMBL/GenBank/DDBJ whole genome shotgun (WGS) entry which is preliminary data.</text>
</comment>
<dbReference type="AlphaFoldDB" id="A0ABD6E4C0"/>
<evidence type="ECO:0000313" key="5">
    <source>
        <dbReference type="EMBL" id="MFH4974804.1"/>
    </source>
</evidence>
<keyword evidence="1 4" id="KW-0489">Methyltransferase</keyword>
<dbReference type="Gene3D" id="3.90.1410.10">
    <property type="entry name" value="set domain protein methyltransferase, domain 1"/>
    <property type="match status" value="1"/>
</dbReference>
<keyword evidence="6" id="KW-1185">Reference proteome</keyword>
<organism evidence="5 6">
    <name type="scientific">Gnathostoma spinigerum</name>
    <dbReference type="NCBI Taxonomy" id="75299"/>
    <lineage>
        <taxon>Eukaryota</taxon>
        <taxon>Metazoa</taxon>
        <taxon>Ecdysozoa</taxon>
        <taxon>Nematoda</taxon>
        <taxon>Chromadorea</taxon>
        <taxon>Rhabditida</taxon>
        <taxon>Spirurina</taxon>
        <taxon>Gnathostomatomorpha</taxon>
        <taxon>Gnathostomatoidea</taxon>
        <taxon>Gnathostomatidae</taxon>
        <taxon>Gnathostoma</taxon>
    </lineage>
</organism>
<reference evidence="5 6" key="1">
    <citation type="submission" date="2024-08" db="EMBL/GenBank/DDBJ databases">
        <title>Gnathostoma spinigerum genome.</title>
        <authorList>
            <person name="Gonzalez-Bertolin B."/>
            <person name="Monzon S."/>
            <person name="Zaballos A."/>
            <person name="Jimenez P."/>
            <person name="Dekumyoy P."/>
            <person name="Varona S."/>
            <person name="Cuesta I."/>
            <person name="Sumanam S."/>
            <person name="Adisakwattana P."/>
            <person name="Gasser R.B."/>
            <person name="Hernandez-Gonzalez A."/>
            <person name="Young N.D."/>
            <person name="Perteguer M.J."/>
        </authorList>
    </citation>
    <scope>NUCLEOTIDE SEQUENCE [LARGE SCALE GENOMIC DNA]</scope>
    <source>
        <strain evidence="5">AL3</strain>
        <tissue evidence="5">Liver</tissue>
    </source>
</reference>
<evidence type="ECO:0000313" key="6">
    <source>
        <dbReference type="Proteomes" id="UP001608902"/>
    </source>
</evidence>
<dbReference type="GO" id="GO:0018064">
    <property type="term" value="F:protein-L-histidine N-tele-methyltransferase activity"/>
    <property type="evidence" value="ECO:0007669"/>
    <property type="project" value="UniProtKB-EC"/>
</dbReference>
<proteinExistence type="inferred from homology"/>
<dbReference type="InterPro" id="IPR050600">
    <property type="entry name" value="SETD3_SETD6_MTase"/>
</dbReference>
<keyword evidence="3 4" id="KW-0949">S-adenosyl-L-methionine</keyword>
<protein>
    <recommendedName>
        <fullName evidence="4">protein-histidine N-methyltransferase</fullName>
        <ecNumber evidence="4">2.1.1.85</ecNumber>
    </recommendedName>
</protein>
<comment type="similarity">
    <text evidence="4">Belongs to the class V-like SAM-binding methyltransferase superfamily. SETD3 actin-histidine methyltransferase family.</text>
</comment>
<evidence type="ECO:0000256" key="4">
    <source>
        <dbReference type="PROSITE-ProRule" id="PRU00898"/>
    </source>
</evidence>
<accession>A0ABD6E4C0</accession>
<dbReference type="Gene3D" id="3.90.1420.10">
    <property type="entry name" value="Rubisco LSMT, substrate-binding domain"/>
    <property type="match status" value="1"/>
</dbReference>
<evidence type="ECO:0000256" key="2">
    <source>
        <dbReference type="ARBA" id="ARBA00022679"/>
    </source>
</evidence>
<gene>
    <name evidence="5" type="ORF">AB6A40_001513</name>
</gene>
<sequence>MKGLTTDSKDDSKSVSQNELIRLSCELWEKTLCHTPETNSSLLWQEHLMIREKLESIAKIQMENADISEKSPTRKEALAKFLEWVNTVGIEHEGVAVDTDDGDLFYGLKAVSSIQSGSDIVKVPRTAILSLDEARKSIVFRKAFERDMIIKSMDNVALALMLCCHKLLPNSFWHSYLNVLPNTYDTPLHFSVDELQSLRPSPVFEDSLLLYRSVARQFIYFLLIIVGAQKSSHFKRTKKESVHSSIFSQTPFTQNNFTFNLYRWAVSSVSTRINLIPSLELKDPSGSPKMIPALIPFLDMANHENLPKESRNMVNFSVHSDSAVIATQRNYCANERITIYYGSRSSHDFFLHNGFVPPGENVNESFKLKLGLSKTDKFRTARLDLLRGIGFSTDSNIFLFEVKCVEPYVDRSLIEFAKIFTAKDPSVIGEMNDVETKLSSKQAWSFLRERFYVLRLSYGELSSEPLTGRQLMINRLKRSELKLLDKVVAFCDNQLTKLEG</sequence>
<dbReference type="SUPFAM" id="SSF82199">
    <property type="entry name" value="SET domain"/>
    <property type="match status" value="1"/>
</dbReference>
<keyword evidence="2 4" id="KW-0808">Transferase</keyword>
<dbReference type="PANTHER" id="PTHR13271:SF47">
    <property type="entry name" value="ACTIN-HISTIDINE N-METHYLTRANSFERASE"/>
    <property type="match status" value="1"/>
</dbReference>
<dbReference type="InterPro" id="IPR025785">
    <property type="entry name" value="SETD3"/>
</dbReference>
<dbReference type="InterPro" id="IPR046341">
    <property type="entry name" value="SET_dom_sf"/>
</dbReference>
<dbReference type="EMBL" id="JBGFUD010000571">
    <property type="protein sequence ID" value="MFH4974804.1"/>
    <property type="molecule type" value="Genomic_DNA"/>
</dbReference>
<dbReference type="PANTHER" id="PTHR13271">
    <property type="entry name" value="UNCHARACTERIZED PUTATIVE METHYLTRANSFERASE"/>
    <property type="match status" value="1"/>
</dbReference>
<dbReference type="Proteomes" id="UP001608902">
    <property type="component" value="Unassembled WGS sequence"/>
</dbReference>
<name>A0ABD6E4C0_9BILA</name>
<evidence type="ECO:0000256" key="1">
    <source>
        <dbReference type="ARBA" id="ARBA00022603"/>
    </source>
</evidence>
<dbReference type="GO" id="GO:0032259">
    <property type="term" value="P:methylation"/>
    <property type="evidence" value="ECO:0007669"/>
    <property type="project" value="UniProtKB-KW"/>
</dbReference>
<dbReference type="InterPro" id="IPR036464">
    <property type="entry name" value="Rubisco_LSMT_subst-bd_sf"/>
</dbReference>
<comment type="catalytic activity">
    <reaction evidence="4">
        <text>L-histidyl-[protein] + S-adenosyl-L-methionine = N(tele)-methyl-L-histidyl-[protein] + S-adenosyl-L-homocysteine + H(+)</text>
        <dbReference type="Rhea" id="RHEA:19369"/>
        <dbReference type="Rhea" id="RHEA-COMP:9745"/>
        <dbReference type="Rhea" id="RHEA-COMP:11600"/>
        <dbReference type="ChEBI" id="CHEBI:15378"/>
        <dbReference type="ChEBI" id="CHEBI:16367"/>
        <dbReference type="ChEBI" id="CHEBI:29979"/>
        <dbReference type="ChEBI" id="CHEBI:57856"/>
        <dbReference type="ChEBI" id="CHEBI:59789"/>
        <dbReference type="EC" id="2.1.1.85"/>
    </reaction>
</comment>
<dbReference type="InterPro" id="IPR044428">
    <property type="entry name" value="SETD3_SET"/>
</dbReference>
<dbReference type="CDD" id="cd19176">
    <property type="entry name" value="SET_SETD3"/>
    <property type="match status" value="1"/>
</dbReference>
<dbReference type="SUPFAM" id="SSF81822">
    <property type="entry name" value="RuBisCo LSMT C-terminal, substrate-binding domain"/>
    <property type="match status" value="1"/>
</dbReference>
<dbReference type="PROSITE" id="PS51565">
    <property type="entry name" value="SAM_MT85_SETD3"/>
    <property type="match status" value="1"/>
</dbReference>
<dbReference type="EC" id="2.1.1.85" evidence="4"/>